<dbReference type="SUPFAM" id="SSF53474">
    <property type="entry name" value="alpha/beta-Hydrolases"/>
    <property type="match status" value="1"/>
</dbReference>
<dbReference type="InterPro" id="IPR029058">
    <property type="entry name" value="AB_hydrolase_fold"/>
</dbReference>
<feature type="compositionally biased region" description="Low complexity" evidence="3">
    <location>
        <begin position="707"/>
        <end position="716"/>
    </location>
</feature>
<dbReference type="Gene3D" id="3.40.50.1820">
    <property type="entry name" value="alpha/beta hydrolase"/>
    <property type="match status" value="1"/>
</dbReference>
<dbReference type="PANTHER" id="PTHR42776">
    <property type="entry name" value="SERINE PEPTIDASE S9 FAMILY MEMBER"/>
    <property type="match status" value="1"/>
</dbReference>
<feature type="compositionally biased region" description="Basic and acidic residues" evidence="3">
    <location>
        <begin position="192"/>
        <end position="209"/>
    </location>
</feature>
<feature type="compositionally biased region" description="Basic and acidic residues" evidence="3">
    <location>
        <begin position="717"/>
        <end position="726"/>
    </location>
</feature>
<dbReference type="Gene3D" id="2.120.10.30">
    <property type="entry name" value="TolB, C-terminal domain"/>
    <property type="match status" value="2"/>
</dbReference>
<protein>
    <submittedName>
        <fullName evidence="5">S9 family peptidase</fullName>
    </submittedName>
</protein>
<evidence type="ECO:0000259" key="4">
    <source>
        <dbReference type="Pfam" id="PF00326"/>
    </source>
</evidence>
<reference evidence="5 6" key="1">
    <citation type="journal article" date="2019" name="Nat. Microbiol.">
        <title>Mediterranean grassland soil C-N compound turnover is dependent on rainfall and depth, and is mediated by genomically divergent microorganisms.</title>
        <authorList>
            <person name="Diamond S."/>
            <person name="Andeer P.F."/>
            <person name="Li Z."/>
            <person name="Crits-Christoph A."/>
            <person name="Burstein D."/>
            <person name="Anantharaman K."/>
            <person name="Lane K.R."/>
            <person name="Thomas B.C."/>
            <person name="Pan C."/>
            <person name="Northen T.R."/>
            <person name="Banfield J.F."/>
        </authorList>
    </citation>
    <scope>NUCLEOTIDE SEQUENCE [LARGE SCALE GENOMIC DNA]</scope>
    <source>
        <strain evidence="5">WS_11</strain>
    </source>
</reference>
<dbReference type="PANTHER" id="PTHR42776:SF27">
    <property type="entry name" value="DIPEPTIDYL PEPTIDASE FAMILY MEMBER 6"/>
    <property type="match status" value="1"/>
</dbReference>
<dbReference type="InterPro" id="IPR011042">
    <property type="entry name" value="6-blade_b-propeller_TolB-like"/>
</dbReference>
<gene>
    <name evidence="5" type="ORF">E6K81_11175</name>
</gene>
<dbReference type="InterPro" id="IPR001375">
    <property type="entry name" value="Peptidase_S9_cat"/>
</dbReference>
<feature type="region of interest" description="Disordered" evidence="3">
    <location>
        <begin position="707"/>
        <end position="726"/>
    </location>
</feature>
<evidence type="ECO:0000256" key="1">
    <source>
        <dbReference type="ARBA" id="ARBA00022801"/>
    </source>
</evidence>
<keyword evidence="1" id="KW-0378">Hydrolase</keyword>
<proteinExistence type="predicted"/>
<evidence type="ECO:0000256" key="3">
    <source>
        <dbReference type="SAM" id="MobiDB-lite"/>
    </source>
</evidence>
<feature type="domain" description="Peptidase S9 prolyl oligopeptidase catalytic" evidence="4">
    <location>
        <begin position="502"/>
        <end position="700"/>
    </location>
</feature>
<dbReference type="Pfam" id="PF07676">
    <property type="entry name" value="PD40"/>
    <property type="match status" value="4"/>
</dbReference>
<dbReference type="EMBL" id="VBPB01000191">
    <property type="protein sequence ID" value="TMQ71013.1"/>
    <property type="molecule type" value="Genomic_DNA"/>
</dbReference>
<evidence type="ECO:0000256" key="2">
    <source>
        <dbReference type="ARBA" id="ARBA00022825"/>
    </source>
</evidence>
<keyword evidence="2" id="KW-0645">Protease</keyword>
<organism evidence="5 6">
    <name type="scientific">Eiseniibacteriota bacterium</name>
    <dbReference type="NCBI Taxonomy" id="2212470"/>
    <lineage>
        <taxon>Bacteria</taxon>
        <taxon>Candidatus Eiseniibacteriota</taxon>
    </lineage>
</organism>
<dbReference type="Pfam" id="PF00326">
    <property type="entry name" value="Peptidase_S9"/>
    <property type="match status" value="1"/>
</dbReference>
<dbReference type="GO" id="GO:0006508">
    <property type="term" value="P:proteolysis"/>
    <property type="evidence" value="ECO:0007669"/>
    <property type="project" value="InterPro"/>
</dbReference>
<evidence type="ECO:0000313" key="5">
    <source>
        <dbReference type="EMBL" id="TMQ71013.1"/>
    </source>
</evidence>
<feature type="region of interest" description="Disordered" evidence="3">
    <location>
        <begin position="112"/>
        <end position="149"/>
    </location>
</feature>
<keyword evidence="2" id="KW-0720">Serine protease</keyword>
<comment type="caution">
    <text evidence="5">The sequence shown here is derived from an EMBL/GenBank/DDBJ whole genome shotgun (WGS) entry which is preliminary data.</text>
</comment>
<feature type="region of interest" description="Disordered" evidence="3">
    <location>
        <begin position="189"/>
        <end position="209"/>
    </location>
</feature>
<dbReference type="AlphaFoldDB" id="A0A538U552"/>
<dbReference type="SUPFAM" id="SSF82171">
    <property type="entry name" value="DPP6 N-terminal domain-like"/>
    <property type="match status" value="1"/>
</dbReference>
<dbReference type="GO" id="GO:0004252">
    <property type="term" value="F:serine-type endopeptidase activity"/>
    <property type="evidence" value="ECO:0007669"/>
    <property type="project" value="TreeGrafter"/>
</dbReference>
<feature type="compositionally biased region" description="Basic and acidic residues" evidence="3">
    <location>
        <begin position="130"/>
        <end position="142"/>
    </location>
</feature>
<dbReference type="InterPro" id="IPR011659">
    <property type="entry name" value="WD40"/>
</dbReference>
<dbReference type="Proteomes" id="UP000319771">
    <property type="component" value="Unassembled WGS sequence"/>
</dbReference>
<sequence length="726" mass="78850">MLSCPAVTDGLTPVTCSFSMLEVPAMNPRSLTAALLLTIALGAPALAGNRPWTTDDIFAVRAVTDPRVSPDGRWVAYVVAELNADGSDYNTDVWLVPAIGGEPRRLTNSAVADENPRWSPDGHTLAFLSDRPRPTAKPEEAKPGMPGADEAKRQIWLIRPDGGEAWILSDAKGGVSEFEWSRDGQKVAYLSREPKSDDRKKKEKDKDDAWTPSSMYAWNRLWVMDVATRKATQLTTGETHVSGFSFSPDGKQVAFAAQPTPLIPDQFSSDLYLVSSAGGRATPLVVRPGNDGAPSWSPDGRWIAFVSQNAKNTAWYSNNYVCVVAPSGGPVRNLTAAFDERVQGLGGGGILWTPDGAFVCFQANARTAQHLYRVPVAGGAVQPLTRGPEVNGSLSCDAKGELAAFLREDGEHPREVWRMRLTDGTPAPLTDTNPKVRDLLAFRKELITWKGSDGWPIEGLLIYPAGYRAGQKVPLVLNVHGGPAGTHSNTFSAGSKTYAWPLFAQKGYAILMPNPRGSGGYGGAFRAANLRDWGGKDYQDIMAGVDDVIGRGIVDPNRMAVCGWSYGGFMTSTVVTKTDRFRAAVVGAGVTDLASMAGTCDIPEFNRDYFDSWPWQDPQFYVDHSAVLHAGKVRTPTLIVHGEKDERVPTSQGWEFYTALKKVGVPTDLLLLPRQPHGPREPRLQRTVIQWTLDWINRYTLSTTPAARAANAPTGATDRRVGMAAR</sequence>
<evidence type="ECO:0000313" key="6">
    <source>
        <dbReference type="Proteomes" id="UP000319771"/>
    </source>
</evidence>
<accession>A0A538U552</accession>
<name>A0A538U552_UNCEI</name>